<dbReference type="InterPro" id="IPR051018">
    <property type="entry name" value="Bacteriophage_GH24"/>
</dbReference>
<dbReference type="PANTHER" id="PTHR38107:SF3">
    <property type="entry name" value="LYSOZYME RRRD-RELATED"/>
    <property type="match status" value="1"/>
</dbReference>
<evidence type="ECO:0000256" key="5">
    <source>
        <dbReference type="ARBA" id="ARBA00023200"/>
    </source>
</evidence>
<dbReference type="InterPro" id="IPR023347">
    <property type="entry name" value="Lysozyme_dom_sf"/>
</dbReference>
<gene>
    <name evidence="8" type="ORF">DOFOFD_05670</name>
</gene>
<dbReference type="InterPro" id="IPR033907">
    <property type="entry name" value="Endolysin_autolysin"/>
</dbReference>
<keyword evidence="2 7" id="KW-0929">Antimicrobial</keyword>
<keyword evidence="6 7" id="KW-0326">Glycosidase</keyword>
<dbReference type="EMBL" id="JAWJZY010000002">
    <property type="protein sequence ID" value="MEE8658494.1"/>
    <property type="molecule type" value="Genomic_DNA"/>
</dbReference>
<dbReference type="InterPro" id="IPR034690">
    <property type="entry name" value="Endolysin_T4_type"/>
</dbReference>
<comment type="catalytic activity">
    <reaction evidence="1 7">
        <text>Hydrolysis of (1-&gt;4)-beta-linkages between N-acetylmuramic acid and N-acetyl-D-glucosamine residues in a peptidoglycan and between N-acetyl-D-glucosamine residues in chitodextrins.</text>
        <dbReference type="EC" id="3.2.1.17"/>
    </reaction>
</comment>
<evidence type="ECO:0000256" key="3">
    <source>
        <dbReference type="ARBA" id="ARBA00022638"/>
    </source>
</evidence>
<name>A0ABU7U0S4_9PROT</name>
<organism evidence="8 9">
    <name type="scientific">Sorlinia euscelidii</name>
    <dbReference type="NCBI Taxonomy" id="3081148"/>
    <lineage>
        <taxon>Bacteria</taxon>
        <taxon>Pseudomonadati</taxon>
        <taxon>Pseudomonadota</taxon>
        <taxon>Alphaproteobacteria</taxon>
        <taxon>Acetobacterales</taxon>
        <taxon>Acetobacteraceae</taxon>
        <taxon>Sorlinia</taxon>
    </lineage>
</organism>
<dbReference type="Gene3D" id="1.10.530.40">
    <property type="match status" value="1"/>
</dbReference>
<dbReference type="EC" id="3.2.1.17" evidence="7"/>
<dbReference type="HAMAP" id="MF_04110">
    <property type="entry name" value="ENDOLYSIN_T4"/>
    <property type="match status" value="1"/>
</dbReference>
<dbReference type="InterPro" id="IPR023346">
    <property type="entry name" value="Lysozyme-like_dom_sf"/>
</dbReference>
<dbReference type="InterPro" id="IPR002196">
    <property type="entry name" value="Glyco_hydro_24"/>
</dbReference>
<evidence type="ECO:0000313" key="9">
    <source>
        <dbReference type="Proteomes" id="UP001312908"/>
    </source>
</evidence>
<dbReference type="Pfam" id="PF00959">
    <property type="entry name" value="Phage_lysozyme"/>
    <property type="match status" value="1"/>
</dbReference>
<dbReference type="Proteomes" id="UP001312908">
    <property type="component" value="Unassembled WGS sequence"/>
</dbReference>
<reference evidence="8 9" key="1">
    <citation type="submission" date="2023-10" db="EMBL/GenBank/DDBJ databases">
        <title>Sorlinia euscelidii gen. nov., sp. nov., an acetic acid bacteria isolated from the gut of Euscelidius variegatus emitter.</title>
        <authorList>
            <person name="Michoud G."/>
            <person name="Marasco R."/>
            <person name="Seferji K."/>
            <person name="Gonella E."/>
            <person name="Garuglieri E."/>
            <person name="Alma A."/>
            <person name="Mapelli F."/>
            <person name="Borin S."/>
            <person name="Daffonchio D."/>
            <person name="Crotti E."/>
        </authorList>
    </citation>
    <scope>NUCLEOTIDE SEQUENCE [LARGE SCALE GENOMIC DNA]</scope>
    <source>
        <strain evidence="8 9">EV16P</strain>
    </source>
</reference>
<keyword evidence="3 7" id="KW-0081">Bacteriolytic enzyme</keyword>
<dbReference type="SUPFAM" id="SSF53955">
    <property type="entry name" value="Lysozyme-like"/>
    <property type="match status" value="1"/>
</dbReference>
<evidence type="ECO:0000256" key="6">
    <source>
        <dbReference type="ARBA" id="ARBA00023295"/>
    </source>
</evidence>
<comment type="similarity">
    <text evidence="7">Belongs to the glycosyl hydrolase 24 family.</text>
</comment>
<keyword evidence="5" id="KW-1035">Host cytoplasm</keyword>
<dbReference type="CDD" id="cd00737">
    <property type="entry name" value="lyz_endolysin_autolysin"/>
    <property type="match status" value="1"/>
</dbReference>
<sequence length="167" mass="18416">MPRTVLTVSFAHFRKKNMTQDTKTRSFKLIAGFEGLSLTPYLCAAGKWTIGWGNTRLPDGSAVTSDTPPITREKADIMLTREIMNVEDTLSRLVKVPLTEDQAAALTSFVYNIGATAFENSTLLRKLNAGDYGGAADELPRWVHAEGKILGGLIKRREKERALFLSA</sequence>
<evidence type="ECO:0000256" key="7">
    <source>
        <dbReference type="RuleBase" id="RU003788"/>
    </source>
</evidence>
<protein>
    <recommendedName>
        <fullName evidence="7">Lysozyme</fullName>
        <ecNumber evidence="7">3.2.1.17</ecNumber>
    </recommendedName>
</protein>
<comment type="caution">
    <text evidence="8">The sequence shown here is derived from an EMBL/GenBank/DDBJ whole genome shotgun (WGS) entry which is preliminary data.</text>
</comment>
<dbReference type="PANTHER" id="PTHR38107">
    <property type="match status" value="1"/>
</dbReference>
<keyword evidence="4 7" id="KW-0378">Hydrolase</keyword>
<keyword evidence="9" id="KW-1185">Reference proteome</keyword>
<evidence type="ECO:0000256" key="2">
    <source>
        <dbReference type="ARBA" id="ARBA00022529"/>
    </source>
</evidence>
<evidence type="ECO:0000256" key="1">
    <source>
        <dbReference type="ARBA" id="ARBA00000632"/>
    </source>
</evidence>
<accession>A0ABU7U0S4</accession>
<evidence type="ECO:0000256" key="4">
    <source>
        <dbReference type="ARBA" id="ARBA00022801"/>
    </source>
</evidence>
<proteinExistence type="inferred from homology"/>
<evidence type="ECO:0000313" key="8">
    <source>
        <dbReference type="EMBL" id="MEE8658494.1"/>
    </source>
</evidence>